<keyword evidence="1" id="KW-1133">Transmembrane helix</keyword>
<evidence type="ECO:0000313" key="2">
    <source>
        <dbReference type="EMBL" id="CAG9828701.1"/>
    </source>
</evidence>
<feature type="transmembrane region" description="Helical" evidence="1">
    <location>
        <begin position="14"/>
        <end position="41"/>
    </location>
</feature>
<proteinExistence type="predicted"/>
<dbReference type="GO" id="GO:0002028">
    <property type="term" value="P:regulation of sodium ion transport"/>
    <property type="evidence" value="ECO:0007669"/>
    <property type="project" value="TreeGrafter"/>
</dbReference>
<evidence type="ECO:0008006" key="4">
    <source>
        <dbReference type="Google" id="ProtNLM"/>
    </source>
</evidence>
<dbReference type="InterPro" id="IPR031578">
    <property type="entry name" value="TipE"/>
</dbReference>
<organism evidence="2 3">
    <name type="scientific">Diabrotica balteata</name>
    <name type="common">Banded cucumber beetle</name>
    <dbReference type="NCBI Taxonomy" id="107213"/>
    <lineage>
        <taxon>Eukaryota</taxon>
        <taxon>Metazoa</taxon>
        <taxon>Ecdysozoa</taxon>
        <taxon>Arthropoda</taxon>
        <taxon>Hexapoda</taxon>
        <taxon>Insecta</taxon>
        <taxon>Pterygota</taxon>
        <taxon>Neoptera</taxon>
        <taxon>Endopterygota</taxon>
        <taxon>Coleoptera</taxon>
        <taxon>Polyphaga</taxon>
        <taxon>Cucujiformia</taxon>
        <taxon>Chrysomeloidea</taxon>
        <taxon>Chrysomelidae</taxon>
        <taxon>Galerucinae</taxon>
        <taxon>Diabroticina</taxon>
        <taxon>Diabroticites</taxon>
        <taxon>Diabrotica</taxon>
    </lineage>
</organism>
<dbReference type="GO" id="GO:0005886">
    <property type="term" value="C:plasma membrane"/>
    <property type="evidence" value="ECO:0007669"/>
    <property type="project" value="TreeGrafter"/>
</dbReference>
<dbReference type="PANTHER" id="PTHR12335">
    <property type="entry name" value="TIPE PROTEIN TEMPERATURE-INDUCED PARALYTIC E"/>
    <property type="match status" value="1"/>
</dbReference>
<keyword evidence="1" id="KW-0472">Membrane</keyword>
<dbReference type="EMBL" id="OU898285">
    <property type="protein sequence ID" value="CAG9828701.1"/>
    <property type="molecule type" value="Genomic_DNA"/>
</dbReference>
<keyword evidence="3" id="KW-1185">Reference proteome</keyword>
<evidence type="ECO:0000256" key="1">
    <source>
        <dbReference type="SAM" id="Phobius"/>
    </source>
</evidence>
<dbReference type="Proteomes" id="UP001153709">
    <property type="component" value="Chromosome 10"/>
</dbReference>
<dbReference type="GO" id="GO:0017080">
    <property type="term" value="F:sodium channel regulator activity"/>
    <property type="evidence" value="ECO:0007669"/>
    <property type="project" value="TreeGrafter"/>
</dbReference>
<dbReference type="Pfam" id="PF16972">
    <property type="entry name" value="TipE"/>
    <property type="match status" value="3"/>
</dbReference>
<dbReference type="OrthoDB" id="8190202at2759"/>
<dbReference type="PANTHER" id="PTHR12335:SF6">
    <property type="entry name" value="PROTEIN TIPE"/>
    <property type="match status" value="1"/>
</dbReference>
<reference evidence="2" key="1">
    <citation type="submission" date="2022-01" db="EMBL/GenBank/DDBJ databases">
        <authorList>
            <person name="King R."/>
        </authorList>
    </citation>
    <scope>NUCLEOTIDE SEQUENCE</scope>
</reference>
<name>A0A9N9SSV1_DIABA</name>
<keyword evidence="1" id="KW-0812">Transmembrane</keyword>
<sequence length="335" mass="37525">MDQEEIKQTWQQKLLFYTTAFFVLLGIFSLFSFLFLVPFVIDPAFTTIFMEFDEEPAYCVTVRTDRRLGASNCSWTSCREGCTKDIYTCTQIFVNYKATIRSNISVSSTVQPVRQRETRAIVEEYNYDDESTGIDDDLGWSFQEARLFPNVKGCGYPPMLNCSIFLKAYQEIGSNFSCYYSRVDPNLVISHLDMWQVYMNLVYAMAIPIPSFIISVVYLAIAYFKIYNEDEEEVPLKKNAEDIDMEGESGPDGTLIPSASGGLTPASEAFREDLASFGHHLKVAMVDDISRENLADGVINSVSVGGCSDAVSGNPPSGLLAVMIPSTYPNQDKRS</sequence>
<feature type="transmembrane region" description="Helical" evidence="1">
    <location>
        <begin position="201"/>
        <end position="224"/>
    </location>
</feature>
<protein>
    <recommendedName>
        <fullName evidence="4">Protein tipE</fullName>
    </recommendedName>
</protein>
<gene>
    <name evidence="2" type="ORF">DIABBA_LOCUS2602</name>
</gene>
<evidence type="ECO:0000313" key="3">
    <source>
        <dbReference type="Proteomes" id="UP001153709"/>
    </source>
</evidence>
<accession>A0A9N9SSV1</accession>
<dbReference type="AlphaFoldDB" id="A0A9N9SSV1"/>